<reference evidence="2" key="1">
    <citation type="submission" date="2021-05" db="EMBL/GenBank/DDBJ databases">
        <title>Genome of Sphingobium sp. strain.</title>
        <authorList>
            <person name="Fan R."/>
        </authorList>
    </citation>
    <scope>NUCLEOTIDE SEQUENCE</scope>
    <source>
        <strain evidence="2">H33</strain>
    </source>
</reference>
<comment type="caution">
    <text evidence="2">The sequence shown here is derived from an EMBL/GenBank/DDBJ whole genome shotgun (WGS) entry which is preliminary data.</text>
</comment>
<dbReference type="PANTHER" id="PTHR43072">
    <property type="entry name" value="N-ACETYLTRANSFERASE"/>
    <property type="match status" value="1"/>
</dbReference>
<dbReference type="Proteomes" id="UP001138757">
    <property type="component" value="Unassembled WGS sequence"/>
</dbReference>
<dbReference type="GO" id="GO:0016747">
    <property type="term" value="F:acyltransferase activity, transferring groups other than amino-acyl groups"/>
    <property type="evidence" value="ECO:0007669"/>
    <property type="project" value="InterPro"/>
</dbReference>
<keyword evidence="3" id="KW-1185">Reference proteome</keyword>
<sequence>MSGAPFIHLRKQLTESLATVAFPEGIYVDALKTRRDRMEVHALFAACYQQGGGRIGGLEEWWSSISEDAEFDPALIFLARDSNGEIIGVAHCWTSSFVKDLAVSLSHRRQGIGTALMRHVFDHFQRRGFEAVDLKVEIHNPSGAERLYRHLGMEPVLD</sequence>
<dbReference type="EC" id="2.3.1.-" evidence="2"/>
<accession>A0A9X1AK78</accession>
<dbReference type="EMBL" id="JAHGAW010000001">
    <property type="protein sequence ID" value="MBT2185850.1"/>
    <property type="molecule type" value="Genomic_DNA"/>
</dbReference>
<dbReference type="SUPFAM" id="SSF55729">
    <property type="entry name" value="Acyl-CoA N-acyltransferases (Nat)"/>
    <property type="match status" value="1"/>
</dbReference>
<name>A0A9X1AK78_9SPHN</name>
<keyword evidence="2" id="KW-0012">Acyltransferase</keyword>
<dbReference type="InterPro" id="IPR016181">
    <property type="entry name" value="Acyl_CoA_acyltransferase"/>
</dbReference>
<dbReference type="Gene3D" id="3.40.630.30">
    <property type="match status" value="1"/>
</dbReference>
<dbReference type="Pfam" id="PF00583">
    <property type="entry name" value="Acetyltransf_1"/>
    <property type="match status" value="1"/>
</dbReference>
<organism evidence="2 3">
    <name type="scientific">Sphingobium nicotianae</name>
    <dbReference type="NCBI Taxonomy" id="2782607"/>
    <lineage>
        <taxon>Bacteria</taxon>
        <taxon>Pseudomonadati</taxon>
        <taxon>Pseudomonadota</taxon>
        <taxon>Alphaproteobacteria</taxon>
        <taxon>Sphingomonadales</taxon>
        <taxon>Sphingomonadaceae</taxon>
        <taxon>Sphingobium</taxon>
    </lineage>
</organism>
<feature type="domain" description="N-acetyltransferase" evidence="1">
    <location>
        <begin position="26"/>
        <end position="158"/>
    </location>
</feature>
<proteinExistence type="predicted"/>
<evidence type="ECO:0000313" key="3">
    <source>
        <dbReference type="Proteomes" id="UP001138757"/>
    </source>
</evidence>
<gene>
    <name evidence="2" type="ORF">KK488_02710</name>
</gene>
<dbReference type="PROSITE" id="PS51186">
    <property type="entry name" value="GNAT"/>
    <property type="match status" value="1"/>
</dbReference>
<dbReference type="AlphaFoldDB" id="A0A9X1AK78"/>
<evidence type="ECO:0000259" key="1">
    <source>
        <dbReference type="PROSITE" id="PS51186"/>
    </source>
</evidence>
<dbReference type="InterPro" id="IPR000182">
    <property type="entry name" value="GNAT_dom"/>
</dbReference>
<dbReference type="CDD" id="cd04301">
    <property type="entry name" value="NAT_SF"/>
    <property type="match status" value="1"/>
</dbReference>
<evidence type="ECO:0000313" key="2">
    <source>
        <dbReference type="EMBL" id="MBT2185850.1"/>
    </source>
</evidence>
<protein>
    <submittedName>
        <fullName evidence="2">GNAT family N-acetyltransferase</fullName>
        <ecNumber evidence="2">2.3.1.-</ecNumber>
    </submittedName>
</protein>
<keyword evidence="2" id="KW-0808">Transferase</keyword>